<reference evidence="11 12" key="1">
    <citation type="journal article" date="2014" name="Antonie Van Leeuwenhoek">
        <title>Hyphomonas beringensis sp. nov. and Hyphomonas chukchiensis sp. nov., isolated from surface seawater of the Bering Sea and Chukchi Sea.</title>
        <authorList>
            <person name="Li C."/>
            <person name="Lai Q."/>
            <person name="Li G."/>
            <person name="Dong C."/>
            <person name="Wang J."/>
            <person name="Liao Y."/>
            <person name="Shao Z."/>
        </authorList>
    </citation>
    <scope>NUCLEOTIDE SEQUENCE [LARGE SCALE GENOMIC DNA]</scope>
    <source>
        <strain evidence="11 12">22II1-22F38</strain>
    </source>
</reference>
<dbReference type="Pfam" id="PF00664">
    <property type="entry name" value="ABC_membrane"/>
    <property type="match status" value="1"/>
</dbReference>
<dbReference type="GO" id="GO:0030256">
    <property type="term" value="C:type I protein secretion system complex"/>
    <property type="evidence" value="ECO:0007669"/>
    <property type="project" value="InterPro"/>
</dbReference>
<gene>
    <name evidence="10" type="ORF">DCG65_05920</name>
    <name evidence="11" type="ORF">HY36_17125</name>
</gene>
<feature type="transmembrane region" description="Helical" evidence="7">
    <location>
        <begin position="68"/>
        <end position="88"/>
    </location>
</feature>
<sequence>MMTNQGPAVSGQATRHTLPERKLFAALAQARATFIQIGLFSWFTNLLMLTGPLYMLQVYDRVLNSQSVPTLAALTLLMLVLYTAWGALEWIRTSLFNAIASRFEASLGNLSADAALDLSVSHPGKATDRPLRDLRLIRRFIASPALTALFDAPWSPIFLIVLFLLHPLFGLWALFGAVVLFGLSVLNQVLSSKLLEENATLERLARQRAGEMVRSVEVIDALGMREQVKARWRQVFDASDSSLFSSRNRLSGFAALTKAFRLFLQSAILGIGALLVITSSDGSSTPGEMIAASILMGRAIAPIEQIVGQWQSIISARSAWQALSMALSRAAPDMQSMALPPLKGHVSIDALHAGPPGAAFPVLRNLSFSLSPGDVLGVLGPSAAGKSTLAKLLTGIWPASHGVIRLDGADIATLDPVRRGQQTGYLPQQTDLLSGTVRDNICRFDPHAPADAILSAAHAAACHELILSLPDGYDTDVGEGGTYLSAGQRQRIGLARALYNAPALVILDEPNSNLDTAGEAALQEAIAGLKARQATTIIVAHRPALLRQCTKLLLLEAGEIKLFGPKDEVLREISSRQPGLKVRTIGTRGESHG</sequence>
<dbReference type="Proteomes" id="UP000024547">
    <property type="component" value="Unassembled WGS sequence"/>
</dbReference>
<protein>
    <submittedName>
        <fullName evidence="10">Type I secretion system permease/ATPase</fullName>
    </submittedName>
</protein>
<evidence type="ECO:0000256" key="4">
    <source>
        <dbReference type="ARBA" id="ARBA00022840"/>
    </source>
</evidence>
<dbReference type="InterPro" id="IPR036640">
    <property type="entry name" value="ABC1_TM_sf"/>
</dbReference>
<dbReference type="eggNOG" id="COG4618">
    <property type="taxonomic scope" value="Bacteria"/>
</dbReference>
<dbReference type="GO" id="GO:0034040">
    <property type="term" value="F:ATPase-coupled lipid transmembrane transporter activity"/>
    <property type="evidence" value="ECO:0007669"/>
    <property type="project" value="TreeGrafter"/>
</dbReference>
<dbReference type="EMBL" id="AWFH01000016">
    <property type="protein sequence ID" value="KCZ61369.1"/>
    <property type="molecule type" value="Genomic_DNA"/>
</dbReference>
<evidence type="ECO:0000259" key="8">
    <source>
        <dbReference type="PROSITE" id="PS50893"/>
    </source>
</evidence>
<dbReference type="SUPFAM" id="SSF90123">
    <property type="entry name" value="ABC transporter transmembrane region"/>
    <property type="match status" value="1"/>
</dbReference>
<dbReference type="EMBL" id="DMBR01000181">
    <property type="protein sequence ID" value="HAE94076.1"/>
    <property type="molecule type" value="Genomic_DNA"/>
</dbReference>
<evidence type="ECO:0000256" key="3">
    <source>
        <dbReference type="ARBA" id="ARBA00022741"/>
    </source>
</evidence>
<dbReference type="PANTHER" id="PTHR24221">
    <property type="entry name" value="ATP-BINDING CASSETTE SUB-FAMILY B"/>
    <property type="match status" value="1"/>
</dbReference>
<dbReference type="InterPro" id="IPR017871">
    <property type="entry name" value="ABC_transporter-like_CS"/>
</dbReference>
<comment type="subcellular location">
    <subcellularLocation>
        <location evidence="1">Cell membrane</location>
        <topology evidence="1">Multi-pass membrane protein</topology>
    </subcellularLocation>
</comment>
<dbReference type="Gene3D" id="1.20.1560.10">
    <property type="entry name" value="ABC transporter type 1, transmembrane domain"/>
    <property type="match status" value="1"/>
</dbReference>
<dbReference type="PROSITE" id="PS50893">
    <property type="entry name" value="ABC_TRANSPORTER_2"/>
    <property type="match status" value="1"/>
</dbReference>
<proteinExistence type="predicted"/>
<dbReference type="Gene3D" id="3.40.50.300">
    <property type="entry name" value="P-loop containing nucleotide triphosphate hydrolases"/>
    <property type="match status" value="1"/>
</dbReference>
<dbReference type="InterPro" id="IPR039421">
    <property type="entry name" value="Type_1_exporter"/>
</dbReference>
<dbReference type="GO" id="GO:0016887">
    <property type="term" value="F:ATP hydrolysis activity"/>
    <property type="evidence" value="ECO:0007669"/>
    <property type="project" value="InterPro"/>
</dbReference>
<dbReference type="SUPFAM" id="SSF52540">
    <property type="entry name" value="P-loop containing nucleoside triphosphate hydrolases"/>
    <property type="match status" value="1"/>
</dbReference>
<organism evidence="11 12">
    <name type="scientific">Hyphomonas atlantica</name>
    <dbReference type="NCBI Taxonomy" id="1280948"/>
    <lineage>
        <taxon>Bacteria</taxon>
        <taxon>Pseudomonadati</taxon>
        <taxon>Pseudomonadota</taxon>
        <taxon>Alphaproteobacteria</taxon>
        <taxon>Hyphomonadales</taxon>
        <taxon>Hyphomonadaceae</taxon>
        <taxon>Hyphomonas</taxon>
    </lineage>
</organism>
<evidence type="ECO:0000313" key="13">
    <source>
        <dbReference type="Proteomes" id="UP000259173"/>
    </source>
</evidence>
<evidence type="ECO:0000256" key="1">
    <source>
        <dbReference type="ARBA" id="ARBA00004651"/>
    </source>
</evidence>
<name>A0A059E0D8_9PROT</name>
<comment type="caution">
    <text evidence="11">The sequence shown here is derived from an EMBL/GenBank/DDBJ whole genome shotgun (WGS) entry which is preliminary data.</text>
</comment>
<dbReference type="Pfam" id="PF00005">
    <property type="entry name" value="ABC_tran"/>
    <property type="match status" value="1"/>
</dbReference>
<dbReference type="GO" id="GO:0005886">
    <property type="term" value="C:plasma membrane"/>
    <property type="evidence" value="ECO:0007669"/>
    <property type="project" value="UniProtKB-SubCell"/>
</dbReference>
<feature type="domain" description="ABC transmembrane type-1" evidence="9">
    <location>
        <begin position="35"/>
        <end position="315"/>
    </location>
</feature>
<evidence type="ECO:0000313" key="10">
    <source>
        <dbReference type="EMBL" id="HAE94076.1"/>
    </source>
</evidence>
<evidence type="ECO:0000256" key="6">
    <source>
        <dbReference type="ARBA" id="ARBA00023136"/>
    </source>
</evidence>
<evidence type="ECO:0000259" key="9">
    <source>
        <dbReference type="PROSITE" id="PS50929"/>
    </source>
</evidence>
<dbReference type="PROSITE" id="PS50929">
    <property type="entry name" value="ABC_TM1F"/>
    <property type="match status" value="1"/>
</dbReference>
<dbReference type="PATRIC" id="fig|1280948.3.peg.1949"/>
<keyword evidence="3" id="KW-0547">Nucleotide-binding</keyword>
<dbReference type="PANTHER" id="PTHR24221:SF654">
    <property type="entry name" value="ATP-BINDING CASSETTE SUB-FAMILY B MEMBER 6"/>
    <property type="match status" value="1"/>
</dbReference>
<evidence type="ECO:0000256" key="7">
    <source>
        <dbReference type="SAM" id="Phobius"/>
    </source>
</evidence>
<keyword evidence="4" id="KW-0067">ATP-binding</keyword>
<evidence type="ECO:0000256" key="2">
    <source>
        <dbReference type="ARBA" id="ARBA00022692"/>
    </source>
</evidence>
<evidence type="ECO:0000313" key="11">
    <source>
        <dbReference type="EMBL" id="KCZ61369.1"/>
    </source>
</evidence>
<keyword evidence="6 7" id="KW-0472">Membrane</keyword>
<feature type="domain" description="ABC transporter" evidence="8">
    <location>
        <begin position="346"/>
        <end position="582"/>
    </location>
</feature>
<dbReference type="AlphaFoldDB" id="A0A059E0D8"/>
<dbReference type="InterPro" id="IPR010128">
    <property type="entry name" value="ATPase_T1SS_PrtD-like"/>
</dbReference>
<reference evidence="10 13" key="2">
    <citation type="journal article" date="2018" name="Nat. Biotechnol.">
        <title>A standardized bacterial taxonomy based on genome phylogeny substantially revises the tree of life.</title>
        <authorList>
            <person name="Parks D.H."/>
            <person name="Chuvochina M."/>
            <person name="Waite D.W."/>
            <person name="Rinke C."/>
            <person name="Skarshewski A."/>
            <person name="Chaumeil P.A."/>
            <person name="Hugenholtz P."/>
        </authorList>
    </citation>
    <scope>NUCLEOTIDE SEQUENCE [LARGE SCALE GENOMIC DNA]</scope>
    <source>
        <strain evidence="10">UBA8557</strain>
    </source>
</reference>
<dbReference type="STRING" id="1280948.HY36_17125"/>
<evidence type="ECO:0000256" key="5">
    <source>
        <dbReference type="ARBA" id="ARBA00022989"/>
    </source>
</evidence>
<evidence type="ECO:0000313" key="12">
    <source>
        <dbReference type="Proteomes" id="UP000024547"/>
    </source>
</evidence>
<dbReference type="PROSITE" id="PS00211">
    <property type="entry name" value="ABC_TRANSPORTER_1"/>
    <property type="match status" value="1"/>
</dbReference>
<dbReference type="InterPro" id="IPR003439">
    <property type="entry name" value="ABC_transporter-like_ATP-bd"/>
</dbReference>
<dbReference type="GO" id="GO:0140359">
    <property type="term" value="F:ABC-type transporter activity"/>
    <property type="evidence" value="ECO:0007669"/>
    <property type="project" value="InterPro"/>
</dbReference>
<accession>A0A059E0D8</accession>
<keyword evidence="5 7" id="KW-1133">Transmembrane helix</keyword>
<dbReference type="InterPro" id="IPR011527">
    <property type="entry name" value="ABC1_TM_dom"/>
</dbReference>
<dbReference type="InterPro" id="IPR003593">
    <property type="entry name" value="AAA+_ATPase"/>
</dbReference>
<keyword evidence="2 7" id="KW-0812">Transmembrane</keyword>
<dbReference type="GO" id="GO:0030253">
    <property type="term" value="P:protein secretion by the type I secretion system"/>
    <property type="evidence" value="ECO:0007669"/>
    <property type="project" value="InterPro"/>
</dbReference>
<keyword evidence="12" id="KW-1185">Reference proteome</keyword>
<dbReference type="NCBIfam" id="TIGR01842">
    <property type="entry name" value="type_I_sec_PrtD"/>
    <property type="match status" value="1"/>
</dbReference>
<dbReference type="SMART" id="SM00382">
    <property type="entry name" value="AAA"/>
    <property type="match status" value="1"/>
</dbReference>
<feature type="transmembrane region" description="Helical" evidence="7">
    <location>
        <begin position="32"/>
        <end position="56"/>
    </location>
</feature>
<dbReference type="Proteomes" id="UP000259173">
    <property type="component" value="Unassembled WGS sequence"/>
</dbReference>
<dbReference type="GO" id="GO:0005524">
    <property type="term" value="F:ATP binding"/>
    <property type="evidence" value="ECO:0007669"/>
    <property type="project" value="UniProtKB-KW"/>
</dbReference>
<dbReference type="InterPro" id="IPR027417">
    <property type="entry name" value="P-loop_NTPase"/>
</dbReference>